<dbReference type="SUPFAM" id="SSF51735">
    <property type="entry name" value="NAD(P)-binding Rossmann-fold domains"/>
    <property type="match status" value="1"/>
</dbReference>
<evidence type="ECO:0000256" key="2">
    <source>
        <dbReference type="ARBA" id="ARBA00022857"/>
    </source>
</evidence>
<sequence>MPLDYNPDKDIPDLSGKSIFITGGTNGIGAESAIHLAKHNPAHVYISGRNSKSADKVIQRIQENGSTTKVTFVECDLASLSSVKEACENFLSQESRLDILICNAGIMAQPPSLTPEGYEIQFGTNHLGHALIMKKFLPLLEKQSNEGGDARIINLSSKAWGLHPRGGIAFDKLNTVQDDFFVWGRWRRYGQSKLANLLYARELSRRYPSITSVSVHPGIVATGLVGNSSFFDRMTVHVSQFGKLLEPYEGAYCQIWAATAPKEKIENGMYYEPVGISSYSTLDKTAKDDKLAERLWEWTEEALEHF</sequence>
<comment type="caution">
    <text evidence="4">The sequence shown here is derived from an EMBL/GenBank/DDBJ whole genome shotgun (WGS) entry which is preliminary data.</text>
</comment>
<keyword evidence="5" id="KW-1185">Reference proteome</keyword>
<evidence type="ECO:0000256" key="3">
    <source>
        <dbReference type="ARBA" id="ARBA00023002"/>
    </source>
</evidence>
<accession>A0A1V6SNI8</accession>
<name>A0A1V6SNI8_9EURO</name>
<dbReference type="STRING" id="303698.A0A1V6SNI8"/>
<gene>
    <name evidence="4" type="ORF">PENSTE_c027G06897</name>
</gene>
<dbReference type="OrthoDB" id="191139at2759"/>
<evidence type="ECO:0000313" key="4">
    <source>
        <dbReference type="EMBL" id="OQE15632.1"/>
    </source>
</evidence>
<keyword evidence="3" id="KW-0560">Oxidoreductase</keyword>
<dbReference type="Pfam" id="PF00106">
    <property type="entry name" value="adh_short"/>
    <property type="match status" value="1"/>
</dbReference>
<dbReference type="AlphaFoldDB" id="A0A1V6SNI8"/>
<comment type="similarity">
    <text evidence="1">Belongs to the short-chain dehydrogenases/reductases (SDR) family.</text>
</comment>
<dbReference type="PANTHER" id="PTHR24320:SF154">
    <property type="entry name" value="OXIDOREDUCTASE, SHORT-CHAIN DEHYDROGENASE_REDUCTASE FAMILY (AFU_ORTHOLOGUE AFUA_2G04560)"/>
    <property type="match status" value="1"/>
</dbReference>
<evidence type="ECO:0008006" key="6">
    <source>
        <dbReference type="Google" id="ProtNLM"/>
    </source>
</evidence>
<dbReference type="PRINTS" id="PR00081">
    <property type="entry name" value="GDHRDH"/>
</dbReference>
<dbReference type="InterPro" id="IPR002347">
    <property type="entry name" value="SDR_fam"/>
</dbReference>
<proteinExistence type="inferred from homology"/>
<evidence type="ECO:0000256" key="1">
    <source>
        <dbReference type="ARBA" id="ARBA00006484"/>
    </source>
</evidence>
<protein>
    <recommendedName>
        <fullName evidence="6">Oxidoreductase</fullName>
    </recommendedName>
</protein>
<dbReference type="CDD" id="cd05327">
    <property type="entry name" value="retinol-DH_like_SDR_c_like"/>
    <property type="match status" value="1"/>
</dbReference>
<dbReference type="Gene3D" id="3.40.50.720">
    <property type="entry name" value="NAD(P)-binding Rossmann-like Domain"/>
    <property type="match status" value="1"/>
</dbReference>
<reference evidence="5" key="1">
    <citation type="journal article" date="2017" name="Nat. Microbiol.">
        <title>Global analysis of biosynthetic gene clusters reveals vast potential of secondary metabolite production in Penicillium species.</title>
        <authorList>
            <person name="Nielsen J.C."/>
            <person name="Grijseels S."/>
            <person name="Prigent S."/>
            <person name="Ji B."/>
            <person name="Dainat J."/>
            <person name="Nielsen K.F."/>
            <person name="Frisvad J.C."/>
            <person name="Workman M."/>
            <person name="Nielsen J."/>
        </authorList>
    </citation>
    <scope>NUCLEOTIDE SEQUENCE [LARGE SCALE GENOMIC DNA]</scope>
    <source>
        <strain evidence="5">IBT 24891</strain>
    </source>
</reference>
<keyword evidence="2" id="KW-0521">NADP</keyword>
<evidence type="ECO:0000313" key="5">
    <source>
        <dbReference type="Proteomes" id="UP000191285"/>
    </source>
</evidence>
<dbReference type="PANTHER" id="PTHR24320">
    <property type="entry name" value="RETINOL DEHYDROGENASE"/>
    <property type="match status" value="1"/>
</dbReference>
<dbReference type="Proteomes" id="UP000191285">
    <property type="component" value="Unassembled WGS sequence"/>
</dbReference>
<organism evidence="4 5">
    <name type="scientific">Penicillium steckii</name>
    <dbReference type="NCBI Taxonomy" id="303698"/>
    <lineage>
        <taxon>Eukaryota</taxon>
        <taxon>Fungi</taxon>
        <taxon>Dikarya</taxon>
        <taxon>Ascomycota</taxon>
        <taxon>Pezizomycotina</taxon>
        <taxon>Eurotiomycetes</taxon>
        <taxon>Eurotiomycetidae</taxon>
        <taxon>Eurotiales</taxon>
        <taxon>Aspergillaceae</taxon>
        <taxon>Penicillium</taxon>
    </lineage>
</organism>
<dbReference type="GO" id="GO:0016491">
    <property type="term" value="F:oxidoreductase activity"/>
    <property type="evidence" value="ECO:0007669"/>
    <property type="project" value="UniProtKB-KW"/>
</dbReference>
<dbReference type="InterPro" id="IPR036291">
    <property type="entry name" value="NAD(P)-bd_dom_sf"/>
</dbReference>
<dbReference type="EMBL" id="MLKD01000027">
    <property type="protein sequence ID" value="OQE15632.1"/>
    <property type="molecule type" value="Genomic_DNA"/>
</dbReference>